<gene>
    <name evidence="1" type="ORF">DFR29_102144</name>
</gene>
<dbReference type="EMBL" id="SNZH01000002">
    <property type="protein sequence ID" value="TDR47484.1"/>
    <property type="molecule type" value="Genomic_DNA"/>
</dbReference>
<dbReference type="InterPro" id="IPR009078">
    <property type="entry name" value="Ferritin-like_SF"/>
</dbReference>
<dbReference type="PANTHER" id="PTHR42782:SF2">
    <property type="entry name" value="3-OXOACYL-[ACYL-CARRIER-PROTEIN] SYNTHASE-LIKE PROTEIN"/>
    <property type="match status" value="1"/>
</dbReference>
<evidence type="ECO:0000313" key="2">
    <source>
        <dbReference type="Proteomes" id="UP000295293"/>
    </source>
</evidence>
<evidence type="ECO:0000313" key="1">
    <source>
        <dbReference type="EMBL" id="TDR47484.1"/>
    </source>
</evidence>
<dbReference type="SUPFAM" id="SSF47240">
    <property type="entry name" value="Ferritin-like"/>
    <property type="match status" value="1"/>
</dbReference>
<dbReference type="PANTHER" id="PTHR42782">
    <property type="entry name" value="SI:CH73-314G15.3"/>
    <property type="match status" value="1"/>
</dbReference>
<dbReference type="Proteomes" id="UP000295293">
    <property type="component" value="Unassembled WGS sequence"/>
</dbReference>
<dbReference type="OrthoDB" id="6064519at2"/>
<name>A0A4R6Z6Y8_9GAMM</name>
<reference evidence="1 2" key="1">
    <citation type="submission" date="2019-03" db="EMBL/GenBank/DDBJ databases">
        <title>Genomic Encyclopedia of Type Strains, Phase IV (KMG-IV): sequencing the most valuable type-strain genomes for metagenomic binning, comparative biology and taxonomic classification.</title>
        <authorList>
            <person name="Goeker M."/>
        </authorList>
    </citation>
    <scope>NUCLEOTIDE SEQUENCE [LARGE SCALE GENOMIC DNA]</scope>
    <source>
        <strain evidence="1 2">DSM 21667</strain>
    </source>
</reference>
<dbReference type="RefSeq" id="WP_133817205.1">
    <property type="nucleotide sequence ID" value="NZ_SNZH01000002.1"/>
</dbReference>
<sequence length="415" mass="45883">MTALESCTLSQTRRSLSALAYFLRRLLRFESAWVLHIARFEDKVTLGLALGFSGQMLDFVALRQRELGSAADGEWVTRSGRTLATFDAQADTVALTGIAAFVVGANRELGQTVAWLRTCIDPLYDQPTLWALDCVTRLLEEKSAMLATRGWHGGHCDCRLLTDDHAPAALRQQDRCPPLLDQPRRPQELQLGDAETPGPAVLVQSEAGQRQLVHYIYSEIEVAAAETCARNIAEFGDGMPLQFVLDMARQCADEARHAVMAEQMLAHYGGWLGEFNYRNRIWNAYIKGESLAERLAIEQVIGEGNGLDMSAHCMDLFKQHGLDRLLRYYEFLQADEIGHCAFGNRWIRYLVDGDEQRFTDVVASAARKTGSGVPGYAPVCVETRRAAGFSEQFIAQQLLKGAAGETASRAGLPGP</sequence>
<accession>A0A4R6Z6Y8</accession>
<keyword evidence="2" id="KW-1185">Reference proteome</keyword>
<dbReference type="Pfam" id="PF04305">
    <property type="entry name" value="DUF455"/>
    <property type="match status" value="1"/>
</dbReference>
<comment type="caution">
    <text evidence="1">The sequence shown here is derived from an EMBL/GenBank/DDBJ whole genome shotgun (WGS) entry which is preliminary data.</text>
</comment>
<protein>
    <submittedName>
        <fullName evidence="1">Uncharacterized ferritin-like protein (DUF455 family)</fullName>
    </submittedName>
</protein>
<proteinExistence type="predicted"/>
<organism evidence="1 2">
    <name type="scientific">Tahibacter aquaticus</name>
    <dbReference type="NCBI Taxonomy" id="520092"/>
    <lineage>
        <taxon>Bacteria</taxon>
        <taxon>Pseudomonadati</taxon>
        <taxon>Pseudomonadota</taxon>
        <taxon>Gammaproteobacteria</taxon>
        <taxon>Lysobacterales</taxon>
        <taxon>Rhodanobacteraceae</taxon>
        <taxon>Tahibacter</taxon>
    </lineage>
</organism>
<dbReference type="InterPro" id="IPR007402">
    <property type="entry name" value="DUF455"/>
</dbReference>
<dbReference type="AlphaFoldDB" id="A0A4R6Z6Y8"/>